<proteinExistence type="predicted"/>
<comment type="caution">
    <text evidence="2">The sequence shown here is derived from an EMBL/GenBank/DDBJ whole genome shotgun (WGS) entry which is preliminary data.</text>
</comment>
<evidence type="ECO:0000313" key="2">
    <source>
        <dbReference type="EMBL" id="MVQ31159.1"/>
    </source>
</evidence>
<organism evidence="2 3">
    <name type="scientific">Ramlibacter pinisoli</name>
    <dbReference type="NCBI Taxonomy" id="2682844"/>
    <lineage>
        <taxon>Bacteria</taxon>
        <taxon>Pseudomonadati</taxon>
        <taxon>Pseudomonadota</taxon>
        <taxon>Betaproteobacteria</taxon>
        <taxon>Burkholderiales</taxon>
        <taxon>Comamonadaceae</taxon>
        <taxon>Ramlibacter</taxon>
    </lineage>
</organism>
<gene>
    <name evidence="2" type="ORF">GON04_17000</name>
</gene>
<accession>A0A6N8IW07</accession>
<dbReference type="InterPro" id="IPR021455">
    <property type="entry name" value="DUF3106"/>
</dbReference>
<feature type="compositionally biased region" description="Low complexity" evidence="1">
    <location>
        <begin position="179"/>
        <end position="192"/>
    </location>
</feature>
<protein>
    <submittedName>
        <fullName evidence="2">DUF3106 domain-containing protein</fullName>
    </submittedName>
</protein>
<evidence type="ECO:0000256" key="1">
    <source>
        <dbReference type="SAM" id="MobiDB-lite"/>
    </source>
</evidence>
<dbReference type="Pfam" id="PF11304">
    <property type="entry name" value="DUF3106"/>
    <property type="match status" value="1"/>
</dbReference>
<keyword evidence="3" id="KW-1185">Reference proteome</keyword>
<feature type="compositionally biased region" description="Low complexity" evidence="1">
    <location>
        <begin position="38"/>
        <end position="63"/>
    </location>
</feature>
<dbReference type="AlphaFoldDB" id="A0A6N8IW07"/>
<dbReference type="EMBL" id="WSEL01000009">
    <property type="protein sequence ID" value="MVQ31159.1"/>
    <property type="molecule type" value="Genomic_DNA"/>
</dbReference>
<dbReference type="Proteomes" id="UP000469385">
    <property type="component" value="Unassembled WGS sequence"/>
</dbReference>
<feature type="region of interest" description="Disordered" evidence="1">
    <location>
        <begin position="38"/>
        <end position="72"/>
    </location>
</feature>
<evidence type="ECO:0000313" key="3">
    <source>
        <dbReference type="Proteomes" id="UP000469385"/>
    </source>
</evidence>
<reference evidence="2 3" key="1">
    <citation type="submission" date="2019-12" db="EMBL/GenBank/DDBJ databases">
        <authorList>
            <person name="Huq M.A."/>
        </authorList>
    </citation>
    <scope>NUCLEOTIDE SEQUENCE [LARGE SCALE GENOMIC DNA]</scope>
    <source>
        <strain evidence="2 3">MAH-25</strain>
    </source>
</reference>
<dbReference type="RefSeq" id="WP_157399244.1">
    <property type="nucleotide sequence ID" value="NZ_WSEL01000009.1"/>
</dbReference>
<sequence>MQGHPASPLPAVDRRLPLLALTASLVLGAAVAWHGPAAAQQPQPSAGPQALAPAAPRPQAGRPVSRAVDTKPAWTELTADQQQALKPLAAQWPTLSEPQKRKWIAMSGNYRALPPAEQDKLHSRMTEWVALSPQQRTQARLNFGEAKGLSPDDKKAKWEAYQALSPEEKHKLAAGAGGKTPPTAAAVRPVPAQKLANVPRGSADAKAPRIVAGPLAEAHPPHQPAPHGVPGPQAN</sequence>
<feature type="region of interest" description="Disordered" evidence="1">
    <location>
        <begin position="169"/>
        <end position="235"/>
    </location>
</feature>
<name>A0A6N8IW07_9BURK</name>